<gene>
    <name evidence="1" type="ORF">NJ959_07950</name>
</gene>
<evidence type="ECO:0000313" key="2">
    <source>
        <dbReference type="Proteomes" id="UP001204953"/>
    </source>
</evidence>
<comment type="caution">
    <text evidence="1">The sequence shown here is derived from an EMBL/GenBank/DDBJ whole genome shotgun (WGS) entry which is preliminary data.</text>
</comment>
<dbReference type="EMBL" id="JAMZMM010000053">
    <property type="protein sequence ID" value="MCP2728406.1"/>
    <property type="molecule type" value="Genomic_DNA"/>
</dbReference>
<dbReference type="PANTHER" id="PTHR14136">
    <property type="entry name" value="BTB_POZ DOMAIN-CONTAINING PROTEIN KCTD9"/>
    <property type="match status" value="1"/>
</dbReference>
<organism evidence="1 2">
    <name type="scientific">Limnofasciculus baicalensis BBK-W-15</name>
    <dbReference type="NCBI Taxonomy" id="2699891"/>
    <lineage>
        <taxon>Bacteria</taxon>
        <taxon>Bacillati</taxon>
        <taxon>Cyanobacteriota</taxon>
        <taxon>Cyanophyceae</taxon>
        <taxon>Coleofasciculales</taxon>
        <taxon>Coleofasciculaceae</taxon>
        <taxon>Limnofasciculus</taxon>
        <taxon>Limnofasciculus baicalensis</taxon>
    </lineage>
</organism>
<dbReference type="RefSeq" id="WP_254011203.1">
    <property type="nucleotide sequence ID" value="NZ_JAMZMM010000053.1"/>
</dbReference>
<dbReference type="SUPFAM" id="SSF141571">
    <property type="entry name" value="Pentapeptide repeat-like"/>
    <property type="match status" value="1"/>
</dbReference>
<dbReference type="InterPro" id="IPR001646">
    <property type="entry name" value="5peptide_repeat"/>
</dbReference>
<dbReference type="Gene3D" id="2.160.20.80">
    <property type="entry name" value="E3 ubiquitin-protein ligase SopA"/>
    <property type="match status" value="1"/>
</dbReference>
<name>A0AAE3GR55_9CYAN</name>
<evidence type="ECO:0000313" key="1">
    <source>
        <dbReference type="EMBL" id="MCP2728406.1"/>
    </source>
</evidence>
<sequence length="166" mass="18218">MGLSFGDESLHSAANSNCYEFRIPTVRMTPKELLEKYAAGVRDFRGVDLGEEVLSWLNLRGVDLRGANLSRANLNWSDLTGADLRSANLTEADLNWTNLNQADLREANLCGASMSATALHGADWSGAIAPDGSILPRYDATEDPNPNFLYWLLKPFQDSTPLKDEG</sequence>
<dbReference type="Pfam" id="PF00805">
    <property type="entry name" value="Pentapeptide"/>
    <property type="match status" value="2"/>
</dbReference>
<keyword evidence="2" id="KW-1185">Reference proteome</keyword>
<dbReference type="InterPro" id="IPR051082">
    <property type="entry name" value="Pentapeptide-BTB/POZ_domain"/>
</dbReference>
<accession>A0AAE3GR55</accession>
<reference evidence="1" key="1">
    <citation type="submission" date="2022-06" db="EMBL/GenBank/DDBJ databases">
        <title>New cyanobacteria of genus Symplocastrum in benthos of Lake Baikal.</title>
        <authorList>
            <person name="Sorokovikova E."/>
            <person name="Tikhonova I."/>
            <person name="Krasnopeev A."/>
            <person name="Evseev P."/>
            <person name="Gladkikh A."/>
            <person name="Belykh O."/>
        </authorList>
    </citation>
    <scope>NUCLEOTIDE SEQUENCE</scope>
    <source>
        <strain evidence="1">BBK-W-15</strain>
    </source>
</reference>
<proteinExistence type="predicted"/>
<dbReference type="PANTHER" id="PTHR14136:SF17">
    <property type="entry name" value="BTB_POZ DOMAIN-CONTAINING PROTEIN KCTD9"/>
    <property type="match status" value="1"/>
</dbReference>
<protein>
    <submittedName>
        <fullName evidence="1">Pentapeptide repeat-containing protein</fullName>
    </submittedName>
</protein>
<dbReference type="Proteomes" id="UP001204953">
    <property type="component" value="Unassembled WGS sequence"/>
</dbReference>
<dbReference type="AlphaFoldDB" id="A0AAE3GR55"/>